<accession>A0A2K0U8S8</accession>
<evidence type="ECO:0000313" key="2">
    <source>
        <dbReference type="Proteomes" id="UP000236290"/>
    </source>
</evidence>
<evidence type="ECO:0000313" key="1">
    <source>
        <dbReference type="EMBL" id="PNP54189.1"/>
    </source>
</evidence>
<dbReference type="AlphaFoldDB" id="A0A2K0U8S8"/>
<organism evidence="1 2">
    <name type="scientific">Trichoderma harzianum</name>
    <name type="common">Hypocrea lixii</name>
    <dbReference type="NCBI Taxonomy" id="5544"/>
    <lineage>
        <taxon>Eukaryota</taxon>
        <taxon>Fungi</taxon>
        <taxon>Dikarya</taxon>
        <taxon>Ascomycota</taxon>
        <taxon>Pezizomycotina</taxon>
        <taxon>Sordariomycetes</taxon>
        <taxon>Hypocreomycetidae</taxon>
        <taxon>Hypocreales</taxon>
        <taxon>Hypocreaceae</taxon>
        <taxon>Trichoderma</taxon>
    </lineage>
</organism>
<dbReference type="Proteomes" id="UP000236290">
    <property type="component" value="Unassembled WGS sequence"/>
</dbReference>
<proteinExistence type="predicted"/>
<name>A0A2K0U8S8_TRIHA</name>
<comment type="caution">
    <text evidence="1">The sequence shown here is derived from an EMBL/GenBank/DDBJ whole genome shotgun (WGS) entry which is preliminary data.</text>
</comment>
<gene>
    <name evidence="1" type="ORF">THARTR1_05396</name>
</gene>
<sequence>MDGPALVPDDVLDPLPPPPQRLFERLRQIAGYSWDESTPPFHSTYDFW</sequence>
<dbReference type="EMBL" id="MTYI01000063">
    <property type="protein sequence ID" value="PNP54189.1"/>
    <property type="molecule type" value="Genomic_DNA"/>
</dbReference>
<protein>
    <submittedName>
        <fullName evidence="1">Uncharacterized protein</fullName>
    </submittedName>
</protein>
<reference evidence="1 2" key="1">
    <citation type="submission" date="2017-02" db="EMBL/GenBank/DDBJ databases">
        <title>Genomes of Trichoderma spp. with biocontrol activity.</title>
        <authorList>
            <person name="Gardiner D."/>
            <person name="Kazan K."/>
            <person name="Vos C."/>
            <person name="Harvey P."/>
        </authorList>
    </citation>
    <scope>NUCLEOTIDE SEQUENCE [LARGE SCALE GENOMIC DNA]</scope>
    <source>
        <strain evidence="1 2">Tr1</strain>
    </source>
</reference>